<sequence length="158" mass="18393">MIIETFDPVLDHRSPTTFNIHVKAIRAPTVDKRGRAHFQYRDNEETLRHAPEAFRPPRRDEPKPPRLVQHRSDFVIGTNISLRLKIVFHASATHGVFHLLCQVLFTPPDEHTRLQCYYSRLSAFNDPPRWLRADRELLMTIVTIAMIASLNISEPQHL</sequence>
<keyword evidence="2" id="KW-1185">Reference proteome</keyword>
<evidence type="ECO:0000313" key="2">
    <source>
        <dbReference type="Proteomes" id="UP000299102"/>
    </source>
</evidence>
<organism evidence="1 2">
    <name type="scientific">Eumeta variegata</name>
    <name type="common">Bagworm moth</name>
    <name type="synonym">Eumeta japonica</name>
    <dbReference type="NCBI Taxonomy" id="151549"/>
    <lineage>
        <taxon>Eukaryota</taxon>
        <taxon>Metazoa</taxon>
        <taxon>Ecdysozoa</taxon>
        <taxon>Arthropoda</taxon>
        <taxon>Hexapoda</taxon>
        <taxon>Insecta</taxon>
        <taxon>Pterygota</taxon>
        <taxon>Neoptera</taxon>
        <taxon>Endopterygota</taxon>
        <taxon>Lepidoptera</taxon>
        <taxon>Glossata</taxon>
        <taxon>Ditrysia</taxon>
        <taxon>Tineoidea</taxon>
        <taxon>Psychidae</taxon>
        <taxon>Oiketicinae</taxon>
        <taxon>Eumeta</taxon>
    </lineage>
</organism>
<dbReference type="Proteomes" id="UP000299102">
    <property type="component" value="Unassembled WGS sequence"/>
</dbReference>
<comment type="caution">
    <text evidence="1">The sequence shown here is derived from an EMBL/GenBank/DDBJ whole genome shotgun (WGS) entry which is preliminary data.</text>
</comment>
<evidence type="ECO:0000313" key="1">
    <source>
        <dbReference type="EMBL" id="GBP36540.1"/>
    </source>
</evidence>
<name>A0A4C1VDC8_EUMVA</name>
<dbReference type="EMBL" id="BGZK01000319">
    <property type="protein sequence ID" value="GBP36540.1"/>
    <property type="molecule type" value="Genomic_DNA"/>
</dbReference>
<gene>
    <name evidence="1" type="ORF">EVAR_8375_1</name>
</gene>
<dbReference type="AlphaFoldDB" id="A0A4C1VDC8"/>
<accession>A0A4C1VDC8</accession>
<proteinExistence type="predicted"/>
<reference evidence="1 2" key="1">
    <citation type="journal article" date="2019" name="Commun. Biol.">
        <title>The bagworm genome reveals a unique fibroin gene that provides high tensile strength.</title>
        <authorList>
            <person name="Kono N."/>
            <person name="Nakamura H."/>
            <person name="Ohtoshi R."/>
            <person name="Tomita M."/>
            <person name="Numata K."/>
            <person name="Arakawa K."/>
        </authorList>
    </citation>
    <scope>NUCLEOTIDE SEQUENCE [LARGE SCALE GENOMIC DNA]</scope>
</reference>
<protein>
    <submittedName>
        <fullName evidence="1">Uncharacterized protein</fullName>
    </submittedName>
</protein>